<evidence type="ECO:0000313" key="3">
    <source>
        <dbReference type="Proteomes" id="UP000237105"/>
    </source>
</evidence>
<sequence>MVINASFEDLLLVYPSSSSLNYDQNYYVCNPLTRLCLELPAIPCRRKIPIGFGLVCECAQNTITRGFESCCCIVSFPRHIVVINASIFCSETGNWSESFVTPSSHLMHDQEFSPLCQMCSVDTKVGTVACNGSLHWLILNYVYSTVCVIVALNPFDEMNRPWRIIAPPADLYNPRLEVWYYRDQMLYLGVCQKRLQAYLIPKHGS</sequence>
<organism evidence="2 3">
    <name type="scientific">Parasponia andersonii</name>
    <name type="common">Sponia andersonii</name>
    <dbReference type="NCBI Taxonomy" id="3476"/>
    <lineage>
        <taxon>Eukaryota</taxon>
        <taxon>Viridiplantae</taxon>
        <taxon>Streptophyta</taxon>
        <taxon>Embryophyta</taxon>
        <taxon>Tracheophyta</taxon>
        <taxon>Spermatophyta</taxon>
        <taxon>Magnoliopsida</taxon>
        <taxon>eudicotyledons</taxon>
        <taxon>Gunneridae</taxon>
        <taxon>Pentapetalae</taxon>
        <taxon>rosids</taxon>
        <taxon>fabids</taxon>
        <taxon>Rosales</taxon>
        <taxon>Cannabaceae</taxon>
        <taxon>Parasponia</taxon>
    </lineage>
</organism>
<proteinExistence type="predicted"/>
<dbReference type="InterPro" id="IPR055290">
    <property type="entry name" value="At3g26010-like"/>
</dbReference>
<reference evidence="3" key="1">
    <citation type="submission" date="2016-06" db="EMBL/GenBank/DDBJ databases">
        <title>Parallel loss of symbiosis genes in relatives of nitrogen-fixing non-legume Parasponia.</title>
        <authorList>
            <person name="Van Velzen R."/>
            <person name="Holmer R."/>
            <person name="Bu F."/>
            <person name="Rutten L."/>
            <person name="Van Zeijl A."/>
            <person name="Liu W."/>
            <person name="Santuari L."/>
            <person name="Cao Q."/>
            <person name="Sharma T."/>
            <person name="Shen D."/>
            <person name="Roswanjaya Y."/>
            <person name="Wardhani T."/>
            <person name="Kalhor M.S."/>
            <person name="Jansen J."/>
            <person name="Van den Hoogen J."/>
            <person name="Gungor B."/>
            <person name="Hartog M."/>
            <person name="Hontelez J."/>
            <person name="Verver J."/>
            <person name="Yang W.-C."/>
            <person name="Schijlen E."/>
            <person name="Repin R."/>
            <person name="Schilthuizen M."/>
            <person name="Schranz E."/>
            <person name="Heidstra R."/>
            <person name="Miyata K."/>
            <person name="Fedorova E."/>
            <person name="Kohlen W."/>
            <person name="Bisseling T."/>
            <person name="Smit S."/>
            <person name="Geurts R."/>
        </authorList>
    </citation>
    <scope>NUCLEOTIDE SEQUENCE [LARGE SCALE GENOMIC DNA]</scope>
    <source>
        <strain evidence="3">cv. WU1-14</strain>
    </source>
</reference>
<dbReference type="PANTHER" id="PTHR35546:SF25">
    <property type="entry name" value="F-BOX DOMAIN-CONTAINING PROTEIN"/>
    <property type="match status" value="1"/>
</dbReference>
<name>A0A2P5BQT7_PARAD</name>
<dbReference type="AlphaFoldDB" id="A0A2P5BQT7"/>
<dbReference type="Proteomes" id="UP000237105">
    <property type="component" value="Unassembled WGS sequence"/>
</dbReference>
<evidence type="ECO:0000259" key="1">
    <source>
        <dbReference type="Pfam" id="PF24750"/>
    </source>
</evidence>
<feature type="domain" description="F-box protein At3g26010-like beta-propeller" evidence="1">
    <location>
        <begin position="10"/>
        <end position="169"/>
    </location>
</feature>
<comment type="caution">
    <text evidence="2">The sequence shown here is derived from an EMBL/GenBank/DDBJ whole genome shotgun (WGS) entry which is preliminary data.</text>
</comment>
<protein>
    <recommendedName>
        <fullName evidence="1">F-box protein At3g26010-like beta-propeller domain-containing protein</fullName>
    </recommendedName>
</protein>
<evidence type="ECO:0000313" key="2">
    <source>
        <dbReference type="EMBL" id="PON51140.1"/>
    </source>
</evidence>
<dbReference type="PANTHER" id="PTHR35546">
    <property type="entry name" value="F-BOX PROTEIN INTERACTION DOMAIN PROTEIN-RELATED"/>
    <property type="match status" value="1"/>
</dbReference>
<dbReference type="InterPro" id="IPR056592">
    <property type="entry name" value="Beta-prop_At3g26010-like"/>
</dbReference>
<dbReference type="OrthoDB" id="1160067at2759"/>
<accession>A0A2P5BQT7</accession>
<keyword evidence="3" id="KW-1185">Reference proteome</keyword>
<gene>
    <name evidence="2" type="ORF">PanWU01x14_218490</name>
</gene>
<dbReference type="EMBL" id="JXTB01000237">
    <property type="protein sequence ID" value="PON51140.1"/>
    <property type="molecule type" value="Genomic_DNA"/>
</dbReference>
<dbReference type="Pfam" id="PF24750">
    <property type="entry name" value="b-prop_At3g26010-like"/>
    <property type="match status" value="1"/>
</dbReference>